<evidence type="ECO:0000259" key="1">
    <source>
        <dbReference type="PROSITE" id="PS50188"/>
    </source>
</evidence>
<dbReference type="PRINTS" id="PR01407">
    <property type="entry name" value="BUTYPHLNCDUF"/>
</dbReference>
<protein>
    <recommendedName>
        <fullName evidence="1">B30.2/SPRY domain-containing protein</fullName>
    </recommendedName>
</protein>
<dbReference type="Gene3D" id="2.60.120.920">
    <property type="match status" value="1"/>
</dbReference>
<dbReference type="CDD" id="cd13733">
    <property type="entry name" value="SPRY_PRY_C-I_1"/>
    <property type="match status" value="1"/>
</dbReference>
<name>A0A9Q1ETB1_SYNKA</name>
<comment type="caution">
    <text evidence="2">The sequence shown here is derived from an EMBL/GenBank/DDBJ whole genome shotgun (WGS) entry which is preliminary data.</text>
</comment>
<dbReference type="SMART" id="SM00589">
    <property type="entry name" value="PRY"/>
    <property type="match status" value="1"/>
</dbReference>
<dbReference type="AlphaFoldDB" id="A0A9Q1ETB1"/>
<dbReference type="Pfam" id="PF00622">
    <property type="entry name" value="SPRY"/>
    <property type="match status" value="1"/>
</dbReference>
<accession>A0A9Q1ETB1</accession>
<dbReference type="InterPro" id="IPR003879">
    <property type="entry name" value="Butyrophylin_SPRY"/>
</dbReference>
<evidence type="ECO:0000313" key="3">
    <source>
        <dbReference type="Proteomes" id="UP001152622"/>
    </source>
</evidence>
<sequence>MCGINYSSLSIIDKMMDISRKNGNIIKPVWKWIREATVDVTLDPETAHPSLILSETRKQVRLGSKRADLPDTPQRFNYVICVLGKEGFSSGRHYWEVEMRSKTDWTLGIAMSNASRKGPILFRPRAGYWTIRLKNGVFTAQNETPIPLPLREKPQTVGVYVDYKEGQVSFYNAESRAHIYSFAGSTFTEKLYPVFRPGLTDEGKNSPLLIISPVNHIT</sequence>
<gene>
    <name evidence="2" type="ORF">SKAU_G00288840</name>
</gene>
<dbReference type="PANTHER" id="PTHR24103">
    <property type="entry name" value="E3 UBIQUITIN-PROTEIN LIGASE TRIM"/>
    <property type="match status" value="1"/>
</dbReference>
<dbReference type="EMBL" id="JAINUF010000012">
    <property type="protein sequence ID" value="KAJ8344691.1"/>
    <property type="molecule type" value="Genomic_DNA"/>
</dbReference>
<dbReference type="InterPro" id="IPR050143">
    <property type="entry name" value="TRIM/RBCC"/>
</dbReference>
<dbReference type="FunFam" id="2.60.120.920:FF:000004">
    <property type="entry name" value="Butyrophilin subfamily 1 member A1"/>
    <property type="match status" value="1"/>
</dbReference>
<keyword evidence="3" id="KW-1185">Reference proteome</keyword>
<dbReference type="Proteomes" id="UP001152622">
    <property type="component" value="Chromosome 12"/>
</dbReference>
<dbReference type="SUPFAM" id="SSF49899">
    <property type="entry name" value="Concanavalin A-like lectins/glucanases"/>
    <property type="match status" value="1"/>
</dbReference>
<dbReference type="InterPro" id="IPR043136">
    <property type="entry name" value="B30.2/SPRY_sf"/>
</dbReference>
<reference evidence="2" key="1">
    <citation type="journal article" date="2023" name="Science">
        <title>Genome structures resolve the early diversification of teleost fishes.</title>
        <authorList>
            <person name="Parey E."/>
            <person name="Louis A."/>
            <person name="Montfort J."/>
            <person name="Bouchez O."/>
            <person name="Roques C."/>
            <person name="Iampietro C."/>
            <person name="Lluch J."/>
            <person name="Castinel A."/>
            <person name="Donnadieu C."/>
            <person name="Desvignes T."/>
            <person name="Floi Bucao C."/>
            <person name="Jouanno E."/>
            <person name="Wen M."/>
            <person name="Mejri S."/>
            <person name="Dirks R."/>
            <person name="Jansen H."/>
            <person name="Henkel C."/>
            <person name="Chen W.J."/>
            <person name="Zahm M."/>
            <person name="Cabau C."/>
            <person name="Klopp C."/>
            <person name="Thompson A.W."/>
            <person name="Robinson-Rechavi M."/>
            <person name="Braasch I."/>
            <person name="Lecointre G."/>
            <person name="Bobe J."/>
            <person name="Postlethwait J.H."/>
            <person name="Berthelot C."/>
            <person name="Roest Crollius H."/>
            <person name="Guiguen Y."/>
        </authorList>
    </citation>
    <scope>NUCLEOTIDE SEQUENCE</scope>
    <source>
        <strain evidence="2">WJC10195</strain>
    </source>
</reference>
<dbReference type="OrthoDB" id="6105938at2759"/>
<dbReference type="Pfam" id="PF13765">
    <property type="entry name" value="PRY"/>
    <property type="match status" value="1"/>
</dbReference>
<dbReference type="InterPro" id="IPR006574">
    <property type="entry name" value="PRY"/>
</dbReference>
<dbReference type="InterPro" id="IPR003877">
    <property type="entry name" value="SPRY_dom"/>
</dbReference>
<dbReference type="InterPro" id="IPR013320">
    <property type="entry name" value="ConA-like_dom_sf"/>
</dbReference>
<dbReference type="PROSITE" id="PS50188">
    <property type="entry name" value="B302_SPRY"/>
    <property type="match status" value="1"/>
</dbReference>
<evidence type="ECO:0000313" key="2">
    <source>
        <dbReference type="EMBL" id="KAJ8344691.1"/>
    </source>
</evidence>
<dbReference type="InterPro" id="IPR001870">
    <property type="entry name" value="B30.2/SPRY"/>
</dbReference>
<proteinExistence type="predicted"/>
<organism evidence="2 3">
    <name type="scientific">Synaphobranchus kaupii</name>
    <name type="common">Kaup's arrowtooth eel</name>
    <dbReference type="NCBI Taxonomy" id="118154"/>
    <lineage>
        <taxon>Eukaryota</taxon>
        <taxon>Metazoa</taxon>
        <taxon>Chordata</taxon>
        <taxon>Craniata</taxon>
        <taxon>Vertebrata</taxon>
        <taxon>Euteleostomi</taxon>
        <taxon>Actinopterygii</taxon>
        <taxon>Neopterygii</taxon>
        <taxon>Teleostei</taxon>
        <taxon>Anguilliformes</taxon>
        <taxon>Synaphobranchidae</taxon>
        <taxon>Synaphobranchus</taxon>
    </lineage>
</organism>
<feature type="domain" description="B30.2/SPRY" evidence="1">
    <location>
        <begin position="20"/>
        <end position="214"/>
    </location>
</feature>
<dbReference type="SMART" id="SM00449">
    <property type="entry name" value="SPRY"/>
    <property type="match status" value="1"/>
</dbReference>